<evidence type="ECO:0000313" key="1">
    <source>
        <dbReference type="EMBL" id="KAJ9642888.1"/>
    </source>
</evidence>
<dbReference type="EMBL" id="JAPDRP010000012">
    <property type="protein sequence ID" value="KAJ9642888.1"/>
    <property type="molecule type" value="Genomic_DNA"/>
</dbReference>
<organism evidence="1 2">
    <name type="scientific">Coniosporium tulheliwenetii</name>
    <dbReference type="NCBI Taxonomy" id="3383036"/>
    <lineage>
        <taxon>Eukaryota</taxon>
        <taxon>Fungi</taxon>
        <taxon>Dikarya</taxon>
        <taxon>Ascomycota</taxon>
        <taxon>Pezizomycotina</taxon>
        <taxon>Dothideomycetes</taxon>
        <taxon>Dothideomycetes incertae sedis</taxon>
        <taxon>Coniosporium</taxon>
    </lineage>
</organism>
<protein>
    <submittedName>
        <fullName evidence="1">Uncharacterized protein</fullName>
    </submittedName>
</protein>
<accession>A0ACC2Z6S8</accession>
<sequence>MASFVSFTDMVRGSKLAWEVYNLGWHQDLQASTQYNAFGEDVQNLKSNLDAIIDVVQNASQQTSRNERRRDANNWDLSSIKEIVGDYERTLNDSKQLLHENRQFSRGKNPLVNIEWNIVVMPTVTRLRERISFHNSKAYETEQISILLKPLEIKLLSAIRDDIADVHNDLTEQIGALRRELRGILVPNVDAAIAQQESQETSLLDIPPTFAAKFQEKASVGHPDFITSGKIPLQDGADALLRLFHRSTLEFKPGRYLRDKEPSPLQYLNLLKCVWLMQELRSSSEFNNVDANSHWPGYIKQLDEDLSKECQRFTSEQLIKPTPLTLQDLTPDDFCIWFEDEVPSILPPSHETVMLEEVLNVPFQPPSHQTIGRLRLLRADANRYQMIETAEDRIARIPRDDARKSYFNLSTVQLIPLYAAPGSQPDALTVMLRTDTSITSLTFQDLRHILKLQHVITGYKPYGYYDQSNVQVTASVSSIDTGSGIGLIHEKPLKPLLVMFLKSQDGRNKLSFLTIQIDDTTRINWERCDCRKGRNDCRIVAIERQSSALLAQRYESGQGSAGWNIAAVGRSQRKELPEFECKGLKRISLRFQGPKEREDFGGKMCRCNPQLQGEEKECIRIHQGIFGQVRQIGKQRLEKYHRARQQNSRQSIVIGPMLDRFGD</sequence>
<comment type="caution">
    <text evidence="1">The sequence shown here is derived from an EMBL/GenBank/DDBJ whole genome shotgun (WGS) entry which is preliminary data.</text>
</comment>
<keyword evidence="2" id="KW-1185">Reference proteome</keyword>
<reference evidence="1" key="1">
    <citation type="submission" date="2022-10" db="EMBL/GenBank/DDBJ databases">
        <title>Culturing micro-colonial fungi from biological soil crusts in the Mojave desert and describing Neophaeococcomyces mojavensis, and introducing the new genera and species Taxawa tesnikishii.</title>
        <authorList>
            <person name="Kurbessoian T."/>
            <person name="Stajich J.E."/>
        </authorList>
    </citation>
    <scope>NUCLEOTIDE SEQUENCE</scope>
    <source>
        <strain evidence="1">JES_115</strain>
    </source>
</reference>
<evidence type="ECO:0000313" key="2">
    <source>
        <dbReference type="Proteomes" id="UP001172680"/>
    </source>
</evidence>
<name>A0ACC2Z6S8_9PEZI</name>
<gene>
    <name evidence="1" type="ORF">H2199_004409</name>
</gene>
<dbReference type="Proteomes" id="UP001172680">
    <property type="component" value="Unassembled WGS sequence"/>
</dbReference>
<proteinExistence type="predicted"/>